<evidence type="ECO:0000313" key="1">
    <source>
        <dbReference type="EMBL" id="MFD1323899.1"/>
    </source>
</evidence>
<evidence type="ECO:0000313" key="2">
    <source>
        <dbReference type="Proteomes" id="UP001597260"/>
    </source>
</evidence>
<reference evidence="2" key="1">
    <citation type="journal article" date="2019" name="Int. J. Syst. Evol. Microbiol.">
        <title>The Global Catalogue of Microorganisms (GCM) 10K type strain sequencing project: providing services to taxonomists for standard genome sequencing and annotation.</title>
        <authorList>
            <consortium name="The Broad Institute Genomics Platform"/>
            <consortium name="The Broad Institute Genome Sequencing Center for Infectious Disease"/>
            <person name="Wu L."/>
            <person name="Ma J."/>
        </authorList>
    </citation>
    <scope>NUCLEOTIDE SEQUENCE [LARGE SCALE GENOMIC DNA]</scope>
    <source>
        <strain evidence="2">JCM 31037</strain>
    </source>
</reference>
<comment type="caution">
    <text evidence="1">The sequence shown here is derived from an EMBL/GenBank/DDBJ whole genome shotgun (WGS) entry which is preliminary data.</text>
</comment>
<gene>
    <name evidence="1" type="ORF">ACFQ4H_22680</name>
</gene>
<dbReference type="EMBL" id="JBHTMP010000038">
    <property type="protein sequence ID" value="MFD1323899.1"/>
    <property type="molecule type" value="Genomic_DNA"/>
</dbReference>
<dbReference type="Proteomes" id="UP001597260">
    <property type="component" value="Unassembled WGS sequence"/>
</dbReference>
<keyword evidence="2" id="KW-1185">Reference proteome</keyword>
<accession>A0ABW3YI85</accession>
<organism evidence="1 2">
    <name type="scientific">Micromonospora sonneratiae</name>
    <dbReference type="NCBI Taxonomy" id="1184706"/>
    <lineage>
        <taxon>Bacteria</taxon>
        <taxon>Bacillati</taxon>
        <taxon>Actinomycetota</taxon>
        <taxon>Actinomycetes</taxon>
        <taxon>Micromonosporales</taxon>
        <taxon>Micromonosporaceae</taxon>
        <taxon>Micromonospora</taxon>
    </lineage>
</organism>
<proteinExistence type="predicted"/>
<dbReference type="RefSeq" id="WP_377573633.1">
    <property type="nucleotide sequence ID" value="NZ_JBHTMP010000038.1"/>
</dbReference>
<name>A0ABW3YI85_9ACTN</name>
<sequence length="95" mass="9667">MRTAIGRLGSRLLVPTALLLAFLGLAAVDGGRSDASTTNTASVDLTVRDPLVGGSGIPPRGDDSTICVGRTPALWDNLYPICNRDGSETNGGGLA</sequence>
<protein>
    <submittedName>
        <fullName evidence="1">Uncharacterized protein</fullName>
    </submittedName>
</protein>